<organism evidence="1 2">
    <name type="scientific">Monilinia laxa</name>
    <name type="common">Brown rot fungus</name>
    <name type="synonym">Sclerotinia laxa</name>
    <dbReference type="NCBI Taxonomy" id="61186"/>
    <lineage>
        <taxon>Eukaryota</taxon>
        <taxon>Fungi</taxon>
        <taxon>Dikarya</taxon>
        <taxon>Ascomycota</taxon>
        <taxon>Pezizomycotina</taxon>
        <taxon>Leotiomycetes</taxon>
        <taxon>Helotiales</taxon>
        <taxon>Sclerotiniaceae</taxon>
        <taxon>Monilinia</taxon>
    </lineage>
</organism>
<dbReference type="Proteomes" id="UP000326757">
    <property type="component" value="Unassembled WGS sequence"/>
</dbReference>
<proteinExistence type="predicted"/>
<reference evidence="1 2" key="1">
    <citation type="submission" date="2019-06" db="EMBL/GenBank/DDBJ databases">
        <title>Genome Sequence of the Brown Rot Fungal Pathogen Monilinia laxa.</title>
        <authorList>
            <person name="De Miccolis Angelini R.M."/>
            <person name="Landi L."/>
            <person name="Abate D."/>
            <person name="Pollastro S."/>
            <person name="Romanazzi G."/>
            <person name="Faretra F."/>
        </authorList>
    </citation>
    <scope>NUCLEOTIDE SEQUENCE [LARGE SCALE GENOMIC DNA]</scope>
    <source>
        <strain evidence="1 2">Mlax316</strain>
    </source>
</reference>
<keyword evidence="2" id="KW-1185">Reference proteome</keyword>
<name>A0A5N6KMY5_MONLA</name>
<evidence type="ECO:0000313" key="1">
    <source>
        <dbReference type="EMBL" id="KAB8304987.1"/>
    </source>
</evidence>
<comment type="caution">
    <text evidence="1">The sequence shown here is derived from an EMBL/GenBank/DDBJ whole genome shotgun (WGS) entry which is preliminary data.</text>
</comment>
<sequence>MVCRHQRIDRGRHWGDVYRASSYEETWNFKWHGIMLEKGREDVDVLCTCIYQALLWVDAYCGRNHGVTEGKYQYQLQCQNVLSETLGGQNCKMVSKLCGISMSSRRFIPTPQMAIIAPSSIVLHHAWAPSAITPAPGNTFV</sequence>
<evidence type="ECO:0000313" key="2">
    <source>
        <dbReference type="Proteomes" id="UP000326757"/>
    </source>
</evidence>
<dbReference type="AlphaFoldDB" id="A0A5N6KMY5"/>
<accession>A0A5N6KMY5</accession>
<dbReference type="EMBL" id="VIGI01000001">
    <property type="protein sequence ID" value="KAB8304987.1"/>
    <property type="molecule type" value="Genomic_DNA"/>
</dbReference>
<protein>
    <submittedName>
        <fullName evidence="1">Uncharacterized protein</fullName>
    </submittedName>
</protein>
<gene>
    <name evidence="1" type="ORF">EYC80_004296</name>
</gene>